<dbReference type="PANTHER" id="PTHR36223">
    <property type="entry name" value="BETA-LACTAMASE-TYPE TRANSPEPTIDASE FOLD DOMAIN CONTAINING PROTEIN"/>
    <property type="match status" value="1"/>
</dbReference>
<proteinExistence type="predicted"/>
<organism evidence="3 4">
    <name type="scientific">Cercospora zeae-maydis SCOH1-5</name>
    <dbReference type="NCBI Taxonomy" id="717836"/>
    <lineage>
        <taxon>Eukaryota</taxon>
        <taxon>Fungi</taxon>
        <taxon>Dikarya</taxon>
        <taxon>Ascomycota</taxon>
        <taxon>Pezizomycotina</taxon>
        <taxon>Dothideomycetes</taxon>
        <taxon>Dothideomycetidae</taxon>
        <taxon>Mycosphaerellales</taxon>
        <taxon>Mycosphaerellaceae</taxon>
        <taxon>Cercospora</taxon>
    </lineage>
</organism>
<dbReference type="OrthoDB" id="3364132at2759"/>
<dbReference type="EMBL" id="ML992666">
    <property type="protein sequence ID" value="KAF2215079.1"/>
    <property type="molecule type" value="Genomic_DNA"/>
</dbReference>
<protein>
    <recommendedName>
        <fullName evidence="2">DUF7918 domain-containing protein</fullName>
    </recommendedName>
</protein>
<dbReference type="AlphaFoldDB" id="A0A6A6FNV8"/>
<gene>
    <name evidence="3" type="ORF">CERZMDRAFT_94502</name>
</gene>
<dbReference type="InterPro" id="IPR057678">
    <property type="entry name" value="DUF7918"/>
</dbReference>
<feature type="compositionally biased region" description="Basic and acidic residues" evidence="1">
    <location>
        <begin position="263"/>
        <end position="276"/>
    </location>
</feature>
<dbReference type="Pfam" id="PF25534">
    <property type="entry name" value="DUF7918"/>
    <property type="match status" value="1"/>
</dbReference>
<evidence type="ECO:0000256" key="1">
    <source>
        <dbReference type="SAM" id="MobiDB-lite"/>
    </source>
</evidence>
<dbReference type="PANTHER" id="PTHR36223:SF1">
    <property type="entry name" value="TRANSCRIPTION ELONGATION FACTOR EAF N-TERMINAL DOMAIN-CONTAINING PROTEIN"/>
    <property type="match status" value="1"/>
</dbReference>
<sequence>MFLDNTPELQAHILVHDQPLAEYDDEDTVPTNTRKTKFVEAEEGCSFAVRVVTQPQLARSPDDCVSFQVYVDGKPVGGKIIETGNKYAMQSAFKKGLERNTATGSTEEEFRFTHLRTSKSHYDGPVGKAKHADFKHLGEIRVCCFWARKVGHADEQKHLPDACLATAAKVAVPEKCLKGRAISSRTTLGPAKQRAFKIHYIKTVDIYGSEPFATFTFKYRSRRDLQIEGIVPRSPSPVPLEERDPQSLTLDESRELVRRMRQREKEQRIEIKKEGQAKPAKRARSQTVEAGGDDGTVVVLGEGPARKRGRQSPDSGVEIVDLTDD</sequence>
<evidence type="ECO:0000313" key="4">
    <source>
        <dbReference type="Proteomes" id="UP000799539"/>
    </source>
</evidence>
<keyword evidence="4" id="KW-1185">Reference proteome</keyword>
<evidence type="ECO:0000313" key="3">
    <source>
        <dbReference type="EMBL" id="KAF2215079.1"/>
    </source>
</evidence>
<accession>A0A6A6FNV8</accession>
<name>A0A6A6FNV8_9PEZI</name>
<evidence type="ECO:0000259" key="2">
    <source>
        <dbReference type="Pfam" id="PF25534"/>
    </source>
</evidence>
<feature type="domain" description="DUF7918" evidence="2">
    <location>
        <begin position="9"/>
        <end position="234"/>
    </location>
</feature>
<dbReference type="Proteomes" id="UP000799539">
    <property type="component" value="Unassembled WGS sequence"/>
</dbReference>
<reference evidence="3" key="1">
    <citation type="journal article" date="2020" name="Stud. Mycol.">
        <title>101 Dothideomycetes genomes: a test case for predicting lifestyles and emergence of pathogens.</title>
        <authorList>
            <person name="Haridas S."/>
            <person name="Albert R."/>
            <person name="Binder M."/>
            <person name="Bloem J."/>
            <person name="Labutti K."/>
            <person name="Salamov A."/>
            <person name="Andreopoulos B."/>
            <person name="Baker S."/>
            <person name="Barry K."/>
            <person name="Bills G."/>
            <person name="Bluhm B."/>
            <person name="Cannon C."/>
            <person name="Castanera R."/>
            <person name="Culley D."/>
            <person name="Daum C."/>
            <person name="Ezra D."/>
            <person name="Gonzalez J."/>
            <person name="Henrissat B."/>
            <person name="Kuo A."/>
            <person name="Liang C."/>
            <person name="Lipzen A."/>
            <person name="Lutzoni F."/>
            <person name="Magnuson J."/>
            <person name="Mondo S."/>
            <person name="Nolan M."/>
            <person name="Ohm R."/>
            <person name="Pangilinan J."/>
            <person name="Park H.-J."/>
            <person name="Ramirez L."/>
            <person name="Alfaro M."/>
            <person name="Sun H."/>
            <person name="Tritt A."/>
            <person name="Yoshinaga Y."/>
            <person name="Zwiers L.-H."/>
            <person name="Turgeon B."/>
            <person name="Goodwin S."/>
            <person name="Spatafora J."/>
            <person name="Crous P."/>
            <person name="Grigoriev I."/>
        </authorList>
    </citation>
    <scope>NUCLEOTIDE SEQUENCE</scope>
    <source>
        <strain evidence="3">SCOH1-5</strain>
    </source>
</reference>
<feature type="region of interest" description="Disordered" evidence="1">
    <location>
        <begin position="263"/>
        <end position="325"/>
    </location>
</feature>